<comment type="caution">
    <text evidence="6">The sequence shown here is derived from an EMBL/GenBank/DDBJ whole genome shotgun (WGS) entry which is preliminary data.</text>
</comment>
<proteinExistence type="inferred from homology"/>
<dbReference type="EMBL" id="SLUN01000002">
    <property type="protein sequence ID" value="TCL76267.1"/>
    <property type="molecule type" value="Genomic_DNA"/>
</dbReference>
<dbReference type="NCBIfam" id="TIGR01182">
    <property type="entry name" value="eda"/>
    <property type="match status" value="1"/>
</dbReference>
<dbReference type="Gene3D" id="3.20.20.70">
    <property type="entry name" value="Aldolase class I"/>
    <property type="match status" value="1"/>
</dbReference>
<dbReference type="InterPro" id="IPR013785">
    <property type="entry name" value="Aldolase_TIM"/>
</dbReference>
<accession>A0A4V2QGK7</accession>
<dbReference type="CDD" id="cd00452">
    <property type="entry name" value="KDPG_aldolase"/>
    <property type="match status" value="1"/>
</dbReference>
<comment type="subunit">
    <text evidence="3">Homotrimer.</text>
</comment>
<evidence type="ECO:0000256" key="3">
    <source>
        <dbReference type="ARBA" id="ARBA00011233"/>
    </source>
</evidence>
<comment type="pathway">
    <text evidence="1">Carbohydrate acid metabolism.</text>
</comment>
<name>A0A4V2QGK7_HYDET</name>
<sequence>MADLDPVHWINETGIIAIIRGSQPDTIIRTAEALYEGGIRAMEVTFNTPGVLQMIESLNAHPIGRQMAIGAGTVLDVMAARTVIAAGARFLVTPNLDEAVVQLGQLHGVPVVPGVFTATEIVKAWRLGASFVKIFPAGSAGPQYLKELQGPLSHVKLVPVGGVSLDNVREFIRAGAAAVGVGGELIDREAVARGRFDRVTATAAAFIQAIRESRLPGAH</sequence>
<gene>
    <name evidence="6" type="ORF">EDC14_100220</name>
</gene>
<organism evidence="6 7">
    <name type="scientific">Hydrogenispora ethanolica</name>
    <dbReference type="NCBI Taxonomy" id="1082276"/>
    <lineage>
        <taxon>Bacteria</taxon>
        <taxon>Bacillati</taxon>
        <taxon>Bacillota</taxon>
        <taxon>Hydrogenispora</taxon>
    </lineage>
</organism>
<dbReference type="Pfam" id="PF01081">
    <property type="entry name" value="Aldolase"/>
    <property type="match status" value="1"/>
</dbReference>
<dbReference type="PANTHER" id="PTHR30246">
    <property type="entry name" value="2-KETO-3-DEOXY-6-PHOSPHOGLUCONATE ALDOLASE"/>
    <property type="match status" value="1"/>
</dbReference>
<evidence type="ECO:0000313" key="6">
    <source>
        <dbReference type="EMBL" id="TCL76267.1"/>
    </source>
</evidence>
<dbReference type="PANTHER" id="PTHR30246:SF1">
    <property type="entry name" value="2-DEHYDRO-3-DEOXY-6-PHOSPHOGALACTONATE ALDOLASE-RELATED"/>
    <property type="match status" value="1"/>
</dbReference>
<evidence type="ECO:0000256" key="4">
    <source>
        <dbReference type="ARBA" id="ARBA00023239"/>
    </source>
</evidence>
<keyword evidence="4" id="KW-0456">Lyase</keyword>
<dbReference type="AlphaFoldDB" id="A0A4V2QGK7"/>
<dbReference type="RefSeq" id="WP_132012459.1">
    <property type="nucleotide sequence ID" value="NZ_SLUN01000002.1"/>
</dbReference>
<evidence type="ECO:0000256" key="1">
    <source>
        <dbReference type="ARBA" id="ARBA00004761"/>
    </source>
</evidence>
<dbReference type="SUPFAM" id="SSF51569">
    <property type="entry name" value="Aldolase"/>
    <property type="match status" value="1"/>
</dbReference>
<evidence type="ECO:0000256" key="2">
    <source>
        <dbReference type="ARBA" id="ARBA00006906"/>
    </source>
</evidence>
<dbReference type="InterPro" id="IPR000887">
    <property type="entry name" value="Aldlse_KDPG_KHG"/>
</dbReference>
<keyword evidence="5" id="KW-0119">Carbohydrate metabolism</keyword>
<keyword evidence="7" id="KW-1185">Reference proteome</keyword>
<reference evidence="6 7" key="1">
    <citation type="submission" date="2019-03" db="EMBL/GenBank/DDBJ databases">
        <title>Genomic Encyclopedia of Type Strains, Phase IV (KMG-IV): sequencing the most valuable type-strain genomes for metagenomic binning, comparative biology and taxonomic classification.</title>
        <authorList>
            <person name="Goeker M."/>
        </authorList>
    </citation>
    <scope>NUCLEOTIDE SEQUENCE [LARGE SCALE GENOMIC DNA]</scope>
    <source>
        <strain evidence="6 7">LX-B</strain>
    </source>
</reference>
<comment type="similarity">
    <text evidence="2">Belongs to the KHG/KDPG aldolase family.</text>
</comment>
<dbReference type="OrthoDB" id="9802667at2"/>
<dbReference type="Proteomes" id="UP000295008">
    <property type="component" value="Unassembled WGS sequence"/>
</dbReference>
<evidence type="ECO:0000313" key="7">
    <source>
        <dbReference type="Proteomes" id="UP000295008"/>
    </source>
</evidence>
<dbReference type="GO" id="GO:0016829">
    <property type="term" value="F:lyase activity"/>
    <property type="evidence" value="ECO:0007669"/>
    <property type="project" value="UniProtKB-KW"/>
</dbReference>
<protein>
    <submittedName>
        <fullName evidence="6">2-dehydro-3-deoxyphosphogluconate aldolase/(4S)-4-hydroxy-2-oxoglutarate aldolase</fullName>
    </submittedName>
</protein>
<evidence type="ECO:0000256" key="5">
    <source>
        <dbReference type="ARBA" id="ARBA00023277"/>
    </source>
</evidence>